<feature type="repeat" description="CXXCXGXG motif" evidence="12">
    <location>
        <begin position="184"/>
        <end position="191"/>
    </location>
</feature>
<keyword evidence="17" id="KW-1185">Reference proteome</keyword>
<dbReference type="InterPro" id="IPR002939">
    <property type="entry name" value="DnaJ_C"/>
</dbReference>
<feature type="binding site" evidence="12">
    <location>
        <position position="162"/>
    </location>
    <ligand>
        <name>Zn(2+)</name>
        <dbReference type="ChEBI" id="CHEBI:29105"/>
        <label>2</label>
    </ligand>
</feature>
<dbReference type="GO" id="GO:0008270">
    <property type="term" value="F:zinc ion binding"/>
    <property type="evidence" value="ECO:0007669"/>
    <property type="project" value="UniProtKB-UniRule"/>
</dbReference>
<feature type="zinc finger region" description="CR-type" evidence="13">
    <location>
        <begin position="132"/>
        <end position="210"/>
    </location>
</feature>
<evidence type="ECO:0000256" key="3">
    <source>
        <dbReference type="ARBA" id="ARBA00022723"/>
    </source>
</evidence>
<dbReference type="EMBL" id="AECZ01000007">
    <property type="protein sequence ID" value="EFL51889.1"/>
    <property type="molecule type" value="Genomic_DNA"/>
</dbReference>
<dbReference type="InterPro" id="IPR008971">
    <property type="entry name" value="HSP40/DnaJ_pept-bd"/>
</dbReference>
<dbReference type="PROSITE" id="PS51188">
    <property type="entry name" value="ZF_CR"/>
    <property type="match status" value="1"/>
</dbReference>
<evidence type="ECO:0000256" key="13">
    <source>
        <dbReference type="PROSITE-ProRule" id="PRU00546"/>
    </source>
</evidence>
<dbReference type="FunFam" id="2.60.260.20:FF:000005">
    <property type="entry name" value="Chaperone protein dnaJ 1, mitochondrial"/>
    <property type="match status" value="1"/>
</dbReference>
<reference evidence="16 17" key="1">
    <citation type="submission" date="2010-08" db="EMBL/GenBank/DDBJ databases">
        <title>The draft genome of Desulfovibrio fructosovorans JJ.</title>
        <authorList>
            <consortium name="US DOE Joint Genome Institute (JGI-PGF)"/>
            <person name="Lucas S."/>
            <person name="Copeland A."/>
            <person name="Lapidus A."/>
            <person name="Cheng J.-F."/>
            <person name="Bruce D."/>
            <person name="Goodwin L."/>
            <person name="Pitluck S."/>
            <person name="Land M.L."/>
            <person name="Hauser L."/>
            <person name="Chang Y.-J."/>
            <person name="Jeffries C."/>
            <person name="Wall J.D."/>
            <person name="Stahl D.A."/>
            <person name="Arkin A.P."/>
            <person name="Dehal P."/>
            <person name="Stolyar S.M."/>
            <person name="Hazen T.C."/>
            <person name="Woyke T.J."/>
        </authorList>
    </citation>
    <scope>NUCLEOTIDE SEQUENCE [LARGE SCALE GENOMIC DNA]</scope>
    <source>
        <strain evidence="16 17">JJ</strain>
    </source>
</reference>
<dbReference type="NCBIfam" id="NF008035">
    <property type="entry name" value="PRK10767.1"/>
    <property type="match status" value="1"/>
</dbReference>
<dbReference type="SUPFAM" id="SSF57938">
    <property type="entry name" value="DnaJ/Hsp40 cysteine-rich domain"/>
    <property type="match status" value="1"/>
</dbReference>
<keyword evidence="1 12" id="KW-0963">Cytoplasm</keyword>
<evidence type="ECO:0000256" key="5">
    <source>
        <dbReference type="ARBA" id="ARBA00022771"/>
    </source>
</evidence>
<feature type="binding site" evidence="12">
    <location>
        <position position="201"/>
    </location>
    <ligand>
        <name>Zn(2+)</name>
        <dbReference type="ChEBI" id="CHEBI:29105"/>
        <label>1</label>
    </ligand>
</feature>
<dbReference type="PANTHER" id="PTHR43096">
    <property type="entry name" value="DNAJ HOMOLOG 1, MITOCHONDRIAL-RELATED"/>
    <property type="match status" value="1"/>
</dbReference>
<dbReference type="CDD" id="cd10747">
    <property type="entry name" value="DnaJ_C"/>
    <property type="match status" value="1"/>
</dbReference>
<keyword evidence="3 12" id="KW-0479">Metal-binding</keyword>
<evidence type="ECO:0000259" key="14">
    <source>
        <dbReference type="PROSITE" id="PS50076"/>
    </source>
</evidence>
<dbReference type="InterPro" id="IPR036869">
    <property type="entry name" value="J_dom_sf"/>
</dbReference>
<feature type="repeat" description="CXXCXGXG motif" evidence="12">
    <location>
        <begin position="145"/>
        <end position="152"/>
    </location>
</feature>
<dbReference type="SUPFAM" id="SSF46565">
    <property type="entry name" value="Chaperone J-domain"/>
    <property type="match status" value="1"/>
</dbReference>
<dbReference type="PROSITE" id="PS50076">
    <property type="entry name" value="DNAJ_2"/>
    <property type="match status" value="1"/>
</dbReference>
<feature type="domain" description="CR-type" evidence="15">
    <location>
        <begin position="132"/>
        <end position="210"/>
    </location>
</feature>
<comment type="similarity">
    <text evidence="10 12">Belongs to the DnaJ family.</text>
</comment>
<evidence type="ECO:0000256" key="12">
    <source>
        <dbReference type="HAMAP-Rule" id="MF_01152"/>
    </source>
</evidence>
<dbReference type="PANTHER" id="PTHR43096:SF48">
    <property type="entry name" value="CHAPERONE PROTEIN DNAJ"/>
    <property type="match status" value="1"/>
</dbReference>
<evidence type="ECO:0000256" key="6">
    <source>
        <dbReference type="ARBA" id="ARBA00022833"/>
    </source>
</evidence>
<sequence length="370" mass="40585">MPRDYYEVLGVGRDADDETIKKAYRQMAFKFHPDRNPDDPEAESKFKEAAEAYEVLRNAETRARYDRFGHEGLGGNGFGGFGSTDDVFSAFSDIFGEFFGFGGGRSSRGPRPQAGNDLRYDLTVTFRDAAKGTEVTLKIPKNVECQACHGSGAEPGTSAETCKQCGGTGQVVQSQGFFRIAVTCPICRGEGKVITSPCRECKGKGYTREVRELKVRVPAGVDDGSRLRLRGEGELGMHGGPPGDLYVILHVEADKVFERDGQNLLLRTEISFVQAALGHKIEVPTLDGNETMDIPRGTQSGEVFSLRGLGLPVPGTSRKGDLLVEVTVVTPKSLTKKQEELLREFEKLDEQKPMKKVKDFFKKAKEAMGN</sequence>
<dbReference type="Proteomes" id="UP000006250">
    <property type="component" value="Unassembled WGS sequence"/>
</dbReference>
<keyword evidence="4 12" id="KW-0677">Repeat</keyword>
<evidence type="ECO:0000259" key="15">
    <source>
        <dbReference type="PROSITE" id="PS51188"/>
    </source>
</evidence>
<comment type="domain">
    <text evidence="12">The J domain is necessary and sufficient to stimulate DnaK ATPase activity. Zinc center 1 plays an important role in the autonomous, DnaK-independent chaperone activity of DnaJ. Zinc center 2 is essential for interaction with DnaK and for DnaJ activity.</text>
</comment>
<dbReference type="SUPFAM" id="SSF49493">
    <property type="entry name" value="HSP40/DnaJ peptide-binding domain"/>
    <property type="match status" value="2"/>
</dbReference>
<comment type="subcellular location">
    <subcellularLocation>
        <location evidence="12">Cytoplasm</location>
    </subcellularLocation>
</comment>
<dbReference type="InterPro" id="IPR012724">
    <property type="entry name" value="DnaJ"/>
</dbReference>
<name>E1JUX5_SOLFR</name>
<organism evidence="16 17">
    <name type="scientific">Solidesulfovibrio fructosivorans JJ]</name>
    <dbReference type="NCBI Taxonomy" id="596151"/>
    <lineage>
        <taxon>Bacteria</taxon>
        <taxon>Pseudomonadati</taxon>
        <taxon>Thermodesulfobacteriota</taxon>
        <taxon>Desulfovibrionia</taxon>
        <taxon>Desulfovibrionales</taxon>
        <taxon>Desulfovibrionaceae</taxon>
        <taxon>Solidesulfovibrio</taxon>
    </lineage>
</organism>
<comment type="cofactor">
    <cofactor evidence="12">
        <name>Zn(2+)</name>
        <dbReference type="ChEBI" id="CHEBI:29105"/>
    </cofactor>
    <text evidence="12">Binds 2 Zn(2+) ions per monomer.</text>
</comment>
<dbReference type="GO" id="GO:0006260">
    <property type="term" value="P:DNA replication"/>
    <property type="evidence" value="ECO:0007669"/>
    <property type="project" value="UniProtKB-KW"/>
</dbReference>
<dbReference type="GO" id="GO:0042026">
    <property type="term" value="P:protein refolding"/>
    <property type="evidence" value="ECO:0007669"/>
    <property type="project" value="TreeGrafter"/>
</dbReference>
<dbReference type="InterPro" id="IPR001305">
    <property type="entry name" value="HSP_DnaJ_Cys-rich_dom"/>
</dbReference>
<feature type="binding site" evidence="12">
    <location>
        <position position="165"/>
    </location>
    <ligand>
        <name>Zn(2+)</name>
        <dbReference type="ChEBI" id="CHEBI:29105"/>
        <label>2</label>
    </ligand>
</feature>
<keyword evidence="2 12" id="KW-0235">DNA replication</keyword>
<dbReference type="CDD" id="cd10719">
    <property type="entry name" value="DnaJ_zf"/>
    <property type="match status" value="1"/>
</dbReference>
<dbReference type="eggNOG" id="COG0484">
    <property type="taxonomic scope" value="Bacteria"/>
</dbReference>
<dbReference type="Gene3D" id="1.10.287.110">
    <property type="entry name" value="DnaJ domain"/>
    <property type="match status" value="1"/>
</dbReference>
<evidence type="ECO:0000313" key="17">
    <source>
        <dbReference type="Proteomes" id="UP000006250"/>
    </source>
</evidence>
<proteinExistence type="inferred from homology"/>
<evidence type="ECO:0000256" key="8">
    <source>
        <dbReference type="ARBA" id="ARBA00023186"/>
    </source>
</evidence>
<dbReference type="InterPro" id="IPR036410">
    <property type="entry name" value="HSP_DnaJ_Cys-rich_dom_sf"/>
</dbReference>
<accession>E1JUX5</accession>
<protein>
    <recommendedName>
        <fullName evidence="11 12">Chaperone protein DnaJ</fullName>
    </recommendedName>
</protein>
<dbReference type="Pfam" id="PF01556">
    <property type="entry name" value="DnaJ_C"/>
    <property type="match status" value="1"/>
</dbReference>
<comment type="caution">
    <text evidence="16">The sequence shown here is derived from an EMBL/GenBank/DDBJ whole genome shotgun (WGS) entry which is preliminary data.</text>
</comment>
<keyword evidence="5 12" id="KW-0863">Zinc-finger</keyword>
<dbReference type="RefSeq" id="WP_005992464.1">
    <property type="nucleotide sequence ID" value="NZ_AECZ01000007.1"/>
</dbReference>
<dbReference type="GO" id="GO:0031072">
    <property type="term" value="F:heat shock protein binding"/>
    <property type="evidence" value="ECO:0007669"/>
    <property type="project" value="InterPro"/>
</dbReference>
<dbReference type="FunFam" id="2.10.230.10:FF:000002">
    <property type="entry name" value="Molecular chaperone DnaJ"/>
    <property type="match status" value="1"/>
</dbReference>
<feature type="binding site" evidence="12">
    <location>
        <position position="184"/>
    </location>
    <ligand>
        <name>Zn(2+)</name>
        <dbReference type="ChEBI" id="CHEBI:29105"/>
        <label>2</label>
    </ligand>
</feature>
<dbReference type="AlphaFoldDB" id="E1JUX5"/>
<dbReference type="NCBIfam" id="TIGR02349">
    <property type="entry name" value="DnaJ_bact"/>
    <property type="match status" value="1"/>
</dbReference>
<feature type="repeat" description="CXXCXGXG motif" evidence="12">
    <location>
        <begin position="198"/>
        <end position="205"/>
    </location>
</feature>
<dbReference type="CDD" id="cd06257">
    <property type="entry name" value="DnaJ"/>
    <property type="match status" value="1"/>
</dbReference>
<dbReference type="GO" id="GO:0005524">
    <property type="term" value="F:ATP binding"/>
    <property type="evidence" value="ECO:0007669"/>
    <property type="project" value="InterPro"/>
</dbReference>
<feature type="repeat" description="CXXCXGXG motif" evidence="12">
    <location>
        <begin position="162"/>
        <end position="169"/>
    </location>
</feature>
<dbReference type="FunFam" id="1.10.287.110:FF:000034">
    <property type="entry name" value="Chaperone protein DnaJ"/>
    <property type="match status" value="1"/>
</dbReference>
<dbReference type="SMART" id="SM00271">
    <property type="entry name" value="DnaJ"/>
    <property type="match status" value="1"/>
</dbReference>
<dbReference type="InterPro" id="IPR018253">
    <property type="entry name" value="DnaJ_domain_CS"/>
</dbReference>
<comment type="subunit">
    <text evidence="12">Homodimer.</text>
</comment>
<feature type="binding site" evidence="12">
    <location>
        <position position="148"/>
    </location>
    <ligand>
        <name>Zn(2+)</name>
        <dbReference type="ChEBI" id="CHEBI:29105"/>
        <label>1</label>
    </ligand>
</feature>
<evidence type="ECO:0000256" key="9">
    <source>
        <dbReference type="ARBA" id="ARBA00053423"/>
    </source>
</evidence>
<feature type="domain" description="J" evidence="14">
    <location>
        <begin position="4"/>
        <end position="69"/>
    </location>
</feature>
<dbReference type="GO" id="GO:0005737">
    <property type="term" value="C:cytoplasm"/>
    <property type="evidence" value="ECO:0007669"/>
    <property type="project" value="UniProtKB-SubCell"/>
</dbReference>
<feature type="binding site" evidence="12">
    <location>
        <position position="145"/>
    </location>
    <ligand>
        <name>Zn(2+)</name>
        <dbReference type="ChEBI" id="CHEBI:29105"/>
        <label>1</label>
    </ligand>
</feature>
<comment type="function">
    <text evidence="9 12">Participates actively in the response to hyperosmotic and heat shock by preventing the aggregation of stress-denatured proteins and by disaggregating proteins, also in an autonomous, DnaK-independent fashion. Unfolded proteins bind initially to DnaJ; upon interaction with the DnaJ-bound protein, DnaK hydrolyzes its bound ATP, resulting in the formation of a stable complex. GrpE releases ADP from DnaK; ATP binding to DnaK triggers the release of the substrate protein, thus completing the reaction cycle. Several rounds of ATP-dependent interactions between DnaJ, DnaK and GrpE are required for fully efficient folding. Also involved, together with DnaK and GrpE, in the DNA replication of plasmids through activation of initiation proteins.</text>
</comment>
<evidence type="ECO:0000256" key="4">
    <source>
        <dbReference type="ARBA" id="ARBA00022737"/>
    </source>
</evidence>
<evidence type="ECO:0000256" key="11">
    <source>
        <dbReference type="ARBA" id="ARBA00067609"/>
    </source>
</evidence>
<dbReference type="OrthoDB" id="9779889at2"/>
<dbReference type="Pfam" id="PF00684">
    <property type="entry name" value="DnaJ_CXXCXGXG"/>
    <property type="match status" value="1"/>
</dbReference>
<dbReference type="HAMAP" id="MF_01152">
    <property type="entry name" value="DnaJ"/>
    <property type="match status" value="1"/>
</dbReference>
<dbReference type="STRING" id="596151.DesfrDRAFT_1424"/>
<keyword evidence="8 12" id="KW-0143">Chaperone</keyword>
<dbReference type="InterPro" id="IPR001623">
    <property type="entry name" value="DnaJ_domain"/>
</dbReference>
<dbReference type="GO" id="GO:0051082">
    <property type="term" value="F:unfolded protein binding"/>
    <property type="evidence" value="ECO:0007669"/>
    <property type="project" value="UniProtKB-UniRule"/>
</dbReference>
<evidence type="ECO:0000256" key="7">
    <source>
        <dbReference type="ARBA" id="ARBA00023016"/>
    </source>
</evidence>
<feature type="binding site" evidence="12">
    <location>
        <position position="198"/>
    </location>
    <ligand>
        <name>Zn(2+)</name>
        <dbReference type="ChEBI" id="CHEBI:29105"/>
        <label>1</label>
    </ligand>
</feature>
<evidence type="ECO:0000256" key="1">
    <source>
        <dbReference type="ARBA" id="ARBA00022490"/>
    </source>
</evidence>
<dbReference type="PRINTS" id="PR00625">
    <property type="entry name" value="JDOMAIN"/>
</dbReference>
<evidence type="ECO:0000313" key="16">
    <source>
        <dbReference type="EMBL" id="EFL51889.1"/>
    </source>
</evidence>
<keyword evidence="7 12" id="KW-0346">Stress response</keyword>
<dbReference type="GO" id="GO:0009408">
    <property type="term" value="P:response to heat"/>
    <property type="evidence" value="ECO:0007669"/>
    <property type="project" value="InterPro"/>
</dbReference>
<gene>
    <name evidence="12" type="primary">dnaJ</name>
    <name evidence="16" type="ORF">DesfrDRAFT_1424</name>
</gene>
<dbReference type="PROSITE" id="PS00636">
    <property type="entry name" value="DNAJ_1"/>
    <property type="match status" value="1"/>
</dbReference>
<dbReference type="Gene3D" id="2.60.260.20">
    <property type="entry name" value="Urease metallochaperone UreE, N-terminal domain"/>
    <property type="match status" value="2"/>
</dbReference>
<evidence type="ECO:0000256" key="10">
    <source>
        <dbReference type="ARBA" id="ARBA00061004"/>
    </source>
</evidence>
<feature type="binding site" evidence="12">
    <location>
        <position position="187"/>
    </location>
    <ligand>
        <name>Zn(2+)</name>
        <dbReference type="ChEBI" id="CHEBI:29105"/>
        <label>2</label>
    </ligand>
</feature>
<dbReference type="Gene3D" id="2.10.230.10">
    <property type="entry name" value="Heat shock protein DnaJ, cysteine-rich domain"/>
    <property type="match status" value="1"/>
</dbReference>
<dbReference type="NCBIfam" id="NF010894">
    <property type="entry name" value="PRK14301.1"/>
    <property type="match status" value="1"/>
</dbReference>
<keyword evidence="6 12" id="KW-0862">Zinc</keyword>
<evidence type="ECO:0000256" key="2">
    <source>
        <dbReference type="ARBA" id="ARBA00022705"/>
    </source>
</evidence>
<dbReference type="Pfam" id="PF00226">
    <property type="entry name" value="DnaJ"/>
    <property type="match status" value="1"/>
</dbReference>